<proteinExistence type="predicted"/>
<dbReference type="PANTHER" id="PTHR40590:SF1">
    <property type="entry name" value="CYTOPLASMIC PROTEIN"/>
    <property type="match status" value="1"/>
</dbReference>
<dbReference type="Pfam" id="PF01963">
    <property type="entry name" value="TraB_PrgY_gumN"/>
    <property type="match status" value="1"/>
</dbReference>
<dbReference type="RefSeq" id="WP_197310937.1">
    <property type="nucleotide sequence ID" value="NZ_JADZLT010000049.1"/>
</dbReference>
<evidence type="ECO:0000313" key="3">
    <source>
        <dbReference type="Proteomes" id="UP000631694"/>
    </source>
</evidence>
<feature type="chain" id="PRO_5037159111" evidence="1">
    <location>
        <begin position="36"/>
        <end position="301"/>
    </location>
</feature>
<gene>
    <name evidence="2" type="ORF">I5731_08570</name>
</gene>
<protein>
    <submittedName>
        <fullName evidence="2">TraB/GumN family protein</fullName>
    </submittedName>
</protein>
<dbReference type="InterPro" id="IPR002816">
    <property type="entry name" value="TraB/PrgY/GumN_fam"/>
</dbReference>
<dbReference type="AlphaFoldDB" id="A0A931I018"/>
<name>A0A931I018_9HYPH</name>
<organism evidence="2 3">
    <name type="scientific">Methylobrevis albus</name>
    <dbReference type="NCBI Taxonomy" id="2793297"/>
    <lineage>
        <taxon>Bacteria</taxon>
        <taxon>Pseudomonadati</taxon>
        <taxon>Pseudomonadota</taxon>
        <taxon>Alphaproteobacteria</taxon>
        <taxon>Hyphomicrobiales</taxon>
        <taxon>Pleomorphomonadaceae</taxon>
        <taxon>Methylobrevis</taxon>
    </lineage>
</organism>
<dbReference type="PANTHER" id="PTHR40590">
    <property type="entry name" value="CYTOPLASMIC PROTEIN-RELATED"/>
    <property type="match status" value="1"/>
</dbReference>
<dbReference type="InterPro" id="IPR047111">
    <property type="entry name" value="YbaP-like"/>
</dbReference>
<comment type="caution">
    <text evidence="2">The sequence shown here is derived from an EMBL/GenBank/DDBJ whole genome shotgun (WGS) entry which is preliminary data.</text>
</comment>
<dbReference type="EMBL" id="JADZLT010000049">
    <property type="protein sequence ID" value="MBH0237872.1"/>
    <property type="molecule type" value="Genomic_DNA"/>
</dbReference>
<sequence length="301" mass="31584">MPVGALKNGLARAVRAGCGIALAVAVGLAAAPASASPPLWRVSDGDSTVWLFGTVHALQRGERNWRPAAELTAAMAESQSFWLETEIPTEDPAASLARLGRSPGEPLSSRFAPADYARLAAVADGLGVDLADLDELRPWLAAMTLVSASLNRGGFDQGGADGRLLRDAASLGLEVAGFDPADRPLALYAGLDPAEERALLLSTVDDLAGRQPQHERLVAAWLAGDEAALEAIGLDEMRAAGEGIYDRFITERNAGFAARIEGLMLGRGTHFVAIGALHLVGPDRIQNALLARGLSVERVDR</sequence>
<dbReference type="Proteomes" id="UP000631694">
    <property type="component" value="Unassembled WGS sequence"/>
</dbReference>
<feature type="signal peptide" evidence="1">
    <location>
        <begin position="1"/>
        <end position="35"/>
    </location>
</feature>
<evidence type="ECO:0000313" key="2">
    <source>
        <dbReference type="EMBL" id="MBH0237872.1"/>
    </source>
</evidence>
<accession>A0A931I018</accession>
<keyword evidence="3" id="KW-1185">Reference proteome</keyword>
<reference evidence="2" key="1">
    <citation type="submission" date="2020-12" db="EMBL/GenBank/DDBJ databases">
        <title>Methylobrevis albus sp. nov., isolated from fresh water lack sediment.</title>
        <authorList>
            <person name="Zou Q."/>
        </authorList>
    </citation>
    <scope>NUCLEOTIDE SEQUENCE</scope>
    <source>
        <strain evidence="2">L22</strain>
    </source>
</reference>
<keyword evidence="1" id="KW-0732">Signal</keyword>
<dbReference type="CDD" id="cd14789">
    <property type="entry name" value="Tiki"/>
    <property type="match status" value="1"/>
</dbReference>
<evidence type="ECO:0000256" key="1">
    <source>
        <dbReference type="SAM" id="SignalP"/>
    </source>
</evidence>